<evidence type="ECO:0000256" key="1">
    <source>
        <dbReference type="ARBA" id="ARBA00004651"/>
    </source>
</evidence>
<sequence>MSVRSRTVHRTLRHLLRNWALFVALVVLWELVTRIAEDTFFPPPTVILGTGARLWLSGPAGQLFLTDTVFEDIVPSLARVLGGWLIAAVIGIGVGVALGRSRTGMDYVGPLFAFARAIPPPTLIPVFLVLFGIGTSMQLATIVFAAVWPILLNTVDGVRSIDRLQHETARSLRTPRHYWIGMVVLPAALPKIFAGLRLSLSIAVILMVVSELVGAVNGIGYELLFAQRQFDFPVMWAWIVLLGALGYGLNSLLLAVERRALRWQPARNTQQAQQLEGA</sequence>
<reference evidence="10" key="1">
    <citation type="submission" date="2016-10" db="EMBL/GenBank/DDBJ databases">
        <authorList>
            <person name="Varghese N."/>
            <person name="Submissions S."/>
        </authorList>
    </citation>
    <scope>NUCLEOTIDE SEQUENCE [LARGE SCALE GENOMIC DNA]</scope>
    <source>
        <strain evidence="10">CGMCC 4.3568</strain>
    </source>
</reference>
<proteinExistence type="inferred from homology"/>
<organism evidence="9 10">
    <name type="scientific">Amycolatopsis marina</name>
    <dbReference type="NCBI Taxonomy" id="490629"/>
    <lineage>
        <taxon>Bacteria</taxon>
        <taxon>Bacillati</taxon>
        <taxon>Actinomycetota</taxon>
        <taxon>Actinomycetes</taxon>
        <taxon>Pseudonocardiales</taxon>
        <taxon>Pseudonocardiaceae</taxon>
        <taxon>Amycolatopsis</taxon>
    </lineage>
</organism>
<feature type="domain" description="ABC transmembrane type-1" evidence="8">
    <location>
        <begin position="73"/>
        <end position="253"/>
    </location>
</feature>
<keyword evidence="3" id="KW-1003">Cell membrane</keyword>
<accession>A0A1I0W5T4</accession>
<name>A0A1I0W5T4_9PSEU</name>
<comment type="similarity">
    <text evidence="7">Belongs to the binding-protein-dependent transport system permease family.</text>
</comment>
<evidence type="ECO:0000313" key="9">
    <source>
        <dbReference type="EMBL" id="SFA84032.1"/>
    </source>
</evidence>
<dbReference type="Proteomes" id="UP000243799">
    <property type="component" value="Unassembled WGS sequence"/>
</dbReference>
<evidence type="ECO:0000256" key="6">
    <source>
        <dbReference type="ARBA" id="ARBA00023136"/>
    </source>
</evidence>
<evidence type="ECO:0000256" key="5">
    <source>
        <dbReference type="ARBA" id="ARBA00022989"/>
    </source>
</evidence>
<feature type="transmembrane region" description="Helical" evidence="7">
    <location>
        <begin position="15"/>
        <end position="36"/>
    </location>
</feature>
<evidence type="ECO:0000256" key="3">
    <source>
        <dbReference type="ARBA" id="ARBA00022475"/>
    </source>
</evidence>
<dbReference type="CDD" id="cd06261">
    <property type="entry name" value="TM_PBP2"/>
    <property type="match status" value="1"/>
</dbReference>
<dbReference type="SUPFAM" id="SSF161098">
    <property type="entry name" value="MetI-like"/>
    <property type="match status" value="1"/>
</dbReference>
<dbReference type="OrthoDB" id="3173654at2"/>
<dbReference type="PROSITE" id="PS50928">
    <property type="entry name" value="ABC_TM1"/>
    <property type="match status" value="1"/>
</dbReference>
<dbReference type="EMBL" id="FOKG01000001">
    <property type="protein sequence ID" value="SFA84032.1"/>
    <property type="molecule type" value="Genomic_DNA"/>
</dbReference>
<dbReference type="AlphaFoldDB" id="A0A1I0W5T4"/>
<keyword evidence="10" id="KW-1185">Reference proteome</keyword>
<protein>
    <submittedName>
        <fullName evidence="9">ABC-type nitrate/sulfonate/bicarbonate transport system, permease component</fullName>
    </submittedName>
</protein>
<dbReference type="Pfam" id="PF00528">
    <property type="entry name" value="BPD_transp_1"/>
    <property type="match status" value="1"/>
</dbReference>
<comment type="subcellular location">
    <subcellularLocation>
        <location evidence="1 7">Cell membrane</location>
        <topology evidence="1 7">Multi-pass membrane protein</topology>
    </subcellularLocation>
</comment>
<gene>
    <name evidence="9" type="ORF">SAMN05216266_101767</name>
</gene>
<evidence type="ECO:0000256" key="4">
    <source>
        <dbReference type="ARBA" id="ARBA00022692"/>
    </source>
</evidence>
<evidence type="ECO:0000313" key="10">
    <source>
        <dbReference type="Proteomes" id="UP000243799"/>
    </source>
</evidence>
<feature type="transmembrane region" description="Helical" evidence="7">
    <location>
        <begin position="202"/>
        <end position="224"/>
    </location>
</feature>
<dbReference type="PANTHER" id="PTHR30151">
    <property type="entry name" value="ALKANE SULFONATE ABC TRANSPORTER-RELATED, MEMBRANE SUBUNIT"/>
    <property type="match status" value="1"/>
</dbReference>
<dbReference type="Gene3D" id="1.10.3720.10">
    <property type="entry name" value="MetI-like"/>
    <property type="match status" value="1"/>
</dbReference>
<keyword evidence="4 7" id="KW-0812">Transmembrane</keyword>
<dbReference type="RefSeq" id="WP_091669294.1">
    <property type="nucleotide sequence ID" value="NZ_FOKG01000001.1"/>
</dbReference>
<keyword evidence="6 7" id="KW-0472">Membrane</keyword>
<dbReference type="GO" id="GO:0055085">
    <property type="term" value="P:transmembrane transport"/>
    <property type="evidence" value="ECO:0007669"/>
    <property type="project" value="InterPro"/>
</dbReference>
<dbReference type="InterPro" id="IPR000515">
    <property type="entry name" value="MetI-like"/>
</dbReference>
<dbReference type="InterPro" id="IPR035906">
    <property type="entry name" value="MetI-like_sf"/>
</dbReference>
<evidence type="ECO:0000259" key="8">
    <source>
        <dbReference type="PROSITE" id="PS50928"/>
    </source>
</evidence>
<keyword evidence="5 7" id="KW-1133">Transmembrane helix</keyword>
<keyword evidence="2 7" id="KW-0813">Transport</keyword>
<dbReference type="PANTHER" id="PTHR30151:SF0">
    <property type="entry name" value="ABC TRANSPORTER PERMEASE PROTEIN MJ0413-RELATED"/>
    <property type="match status" value="1"/>
</dbReference>
<dbReference type="STRING" id="490629.SAMN05216266_101767"/>
<dbReference type="GO" id="GO:0005886">
    <property type="term" value="C:plasma membrane"/>
    <property type="evidence" value="ECO:0007669"/>
    <property type="project" value="UniProtKB-SubCell"/>
</dbReference>
<feature type="transmembrane region" description="Helical" evidence="7">
    <location>
        <begin position="81"/>
        <end position="99"/>
    </location>
</feature>
<evidence type="ECO:0000256" key="2">
    <source>
        <dbReference type="ARBA" id="ARBA00022448"/>
    </source>
</evidence>
<feature type="transmembrane region" description="Helical" evidence="7">
    <location>
        <begin position="236"/>
        <end position="256"/>
    </location>
</feature>
<feature type="transmembrane region" description="Helical" evidence="7">
    <location>
        <begin position="178"/>
        <end position="196"/>
    </location>
</feature>
<evidence type="ECO:0000256" key="7">
    <source>
        <dbReference type="RuleBase" id="RU363032"/>
    </source>
</evidence>